<organism evidence="9 10">
    <name type="scientific">Shewanella corallii</name>
    <dbReference type="NCBI Taxonomy" id="560080"/>
    <lineage>
        <taxon>Bacteria</taxon>
        <taxon>Pseudomonadati</taxon>
        <taxon>Pseudomonadota</taxon>
        <taxon>Gammaproteobacteria</taxon>
        <taxon>Alteromonadales</taxon>
        <taxon>Shewanellaceae</taxon>
        <taxon>Shewanella</taxon>
    </lineage>
</organism>
<keyword evidence="5" id="KW-0732">Signal</keyword>
<evidence type="ECO:0000256" key="4">
    <source>
        <dbReference type="ARBA" id="ARBA00022692"/>
    </source>
</evidence>
<reference evidence="9 10" key="1">
    <citation type="submission" date="2022-01" db="EMBL/GenBank/DDBJ databases">
        <title>Whole genome-based taxonomy of the Shewanellaceae.</title>
        <authorList>
            <person name="Martin-Rodriguez A.J."/>
        </authorList>
    </citation>
    <scope>NUCLEOTIDE SEQUENCE [LARGE SCALE GENOMIC DNA]</scope>
    <source>
        <strain evidence="9 10">DSM 21332</strain>
    </source>
</reference>
<proteinExistence type="predicted"/>
<evidence type="ECO:0000256" key="6">
    <source>
        <dbReference type="ARBA" id="ARBA00023136"/>
    </source>
</evidence>
<comment type="subcellular location">
    <subcellularLocation>
        <location evidence="2">Cell outer membrane</location>
    </subcellularLocation>
    <subcellularLocation>
        <location evidence="1">Cell surface</location>
    </subcellularLocation>
</comment>
<dbReference type="InterPro" id="IPR045584">
    <property type="entry name" value="Pilin-like"/>
</dbReference>
<protein>
    <submittedName>
        <fullName evidence="9">YadA C-terminal domain-containing protein</fullName>
    </submittedName>
</protein>
<dbReference type="Pfam" id="PF03895">
    <property type="entry name" value="YadA_anchor"/>
    <property type="match status" value="1"/>
</dbReference>
<name>A0ABT0NBI6_9GAMM</name>
<comment type="caution">
    <text evidence="9">The sequence shown here is derived from an EMBL/GenBank/DDBJ whole genome shotgun (WGS) entry which is preliminary data.</text>
</comment>
<feature type="domain" description="Trimeric autotransporter adhesin YadA-like C-terminal membrane anchor" evidence="8">
    <location>
        <begin position="137"/>
        <end position="198"/>
    </location>
</feature>
<keyword evidence="7" id="KW-0998">Cell outer membrane</keyword>
<evidence type="ECO:0000256" key="3">
    <source>
        <dbReference type="ARBA" id="ARBA00022452"/>
    </source>
</evidence>
<evidence type="ECO:0000256" key="2">
    <source>
        <dbReference type="ARBA" id="ARBA00004442"/>
    </source>
</evidence>
<keyword evidence="6" id="KW-0472">Membrane</keyword>
<dbReference type="Proteomes" id="UP001202831">
    <property type="component" value="Unassembled WGS sequence"/>
</dbReference>
<keyword evidence="3" id="KW-1134">Transmembrane beta strand</keyword>
<sequence length="198" mass="20464">MNSSLGSLNDKVDANKDHQDKVNADLGAGIGAVNDKVDQVATESANNDKLIGEAVQNNSDAIESNSGLIAENTTAIENNAQGMKDFYEYQVKRDAAQDEAIFNNAMAIDSLQREMDEMNDRVDGLAAGMHAVANARPALSQVGQTAIGAGVGFAGDSQAVAIGVAHSVSKNFSVSATFNVTTGGTSDVSGGAGMQYTF</sequence>
<evidence type="ECO:0000313" key="10">
    <source>
        <dbReference type="Proteomes" id="UP001202831"/>
    </source>
</evidence>
<dbReference type="EMBL" id="JAKIKT010000008">
    <property type="protein sequence ID" value="MCL2915833.1"/>
    <property type="molecule type" value="Genomic_DNA"/>
</dbReference>
<dbReference type="RefSeq" id="WP_249250380.1">
    <property type="nucleotide sequence ID" value="NZ_JAKIKT010000008.1"/>
</dbReference>
<keyword evidence="4" id="KW-0812">Transmembrane</keyword>
<evidence type="ECO:0000256" key="5">
    <source>
        <dbReference type="ARBA" id="ARBA00022729"/>
    </source>
</evidence>
<gene>
    <name evidence="9" type="ORF">L2725_18945</name>
</gene>
<accession>A0ABT0NBI6</accession>
<evidence type="ECO:0000313" key="9">
    <source>
        <dbReference type="EMBL" id="MCL2915833.1"/>
    </source>
</evidence>
<evidence type="ECO:0000256" key="1">
    <source>
        <dbReference type="ARBA" id="ARBA00004241"/>
    </source>
</evidence>
<dbReference type="InterPro" id="IPR005594">
    <property type="entry name" value="YadA_C"/>
</dbReference>
<keyword evidence="10" id="KW-1185">Reference proteome</keyword>
<evidence type="ECO:0000256" key="7">
    <source>
        <dbReference type="ARBA" id="ARBA00023237"/>
    </source>
</evidence>
<dbReference type="Gene3D" id="3.30.1300.30">
    <property type="entry name" value="GSPII I/J protein-like"/>
    <property type="match status" value="1"/>
</dbReference>
<dbReference type="SUPFAM" id="SSF54523">
    <property type="entry name" value="Pili subunits"/>
    <property type="match status" value="1"/>
</dbReference>
<evidence type="ECO:0000259" key="8">
    <source>
        <dbReference type="Pfam" id="PF03895"/>
    </source>
</evidence>